<organism evidence="1 2">
    <name type="scientific">Paxillus involutus ATCC 200175</name>
    <dbReference type="NCBI Taxonomy" id="664439"/>
    <lineage>
        <taxon>Eukaryota</taxon>
        <taxon>Fungi</taxon>
        <taxon>Dikarya</taxon>
        <taxon>Basidiomycota</taxon>
        <taxon>Agaricomycotina</taxon>
        <taxon>Agaricomycetes</taxon>
        <taxon>Agaricomycetidae</taxon>
        <taxon>Boletales</taxon>
        <taxon>Paxilineae</taxon>
        <taxon>Paxillaceae</taxon>
        <taxon>Paxillus</taxon>
    </lineage>
</organism>
<reference evidence="2" key="2">
    <citation type="submission" date="2015-01" db="EMBL/GenBank/DDBJ databases">
        <title>Evolutionary Origins and Diversification of the Mycorrhizal Mutualists.</title>
        <authorList>
            <consortium name="DOE Joint Genome Institute"/>
            <consortium name="Mycorrhizal Genomics Consortium"/>
            <person name="Kohler A."/>
            <person name="Kuo A."/>
            <person name="Nagy L.G."/>
            <person name="Floudas D."/>
            <person name="Copeland A."/>
            <person name="Barry K.W."/>
            <person name="Cichocki N."/>
            <person name="Veneault-Fourrey C."/>
            <person name="LaButti K."/>
            <person name="Lindquist E.A."/>
            <person name="Lipzen A."/>
            <person name="Lundell T."/>
            <person name="Morin E."/>
            <person name="Murat C."/>
            <person name="Riley R."/>
            <person name="Ohm R."/>
            <person name="Sun H."/>
            <person name="Tunlid A."/>
            <person name="Henrissat B."/>
            <person name="Grigoriev I.V."/>
            <person name="Hibbett D.S."/>
            <person name="Martin F."/>
        </authorList>
    </citation>
    <scope>NUCLEOTIDE SEQUENCE [LARGE SCALE GENOMIC DNA]</scope>
    <source>
        <strain evidence="2">ATCC 200175</strain>
    </source>
</reference>
<dbReference type="PANTHER" id="PTHR42815:SF2">
    <property type="entry name" value="FAD-BINDING, PUTATIVE (AFU_ORTHOLOGUE AFUA_6G07600)-RELATED"/>
    <property type="match status" value="1"/>
</dbReference>
<sequence>MSSPSHVGGGSAHELRVLLTLCHLGAPNEHQSICTSHLRFLPVTTIDNKQRPSASILAGPDGHGFATKCKVNEAIRNCPKYINIREFVPFSDTHSHIVYRALGLSPEERLPHDVISFIHESDTLFLGTYYNAEEEDRERFASHVLGINHRGDKVGFARSRPND</sequence>
<evidence type="ECO:0000313" key="1">
    <source>
        <dbReference type="EMBL" id="KIJ13079.1"/>
    </source>
</evidence>
<dbReference type="EMBL" id="KN819356">
    <property type="protein sequence ID" value="KIJ13079.1"/>
    <property type="molecule type" value="Genomic_DNA"/>
</dbReference>
<name>A0A0C9SV08_PAXIN</name>
<keyword evidence="2" id="KW-1185">Reference proteome</keyword>
<reference evidence="1 2" key="1">
    <citation type="submission" date="2014-06" db="EMBL/GenBank/DDBJ databases">
        <authorList>
            <consortium name="DOE Joint Genome Institute"/>
            <person name="Kuo A."/>
            <person name="Kohler A."/>
            <person name="Nagy L.G."/>
            <person name="Floudas D."/>
            <person name="Copeland A."/>
            <person name="Barry K.W."/>
            <person name="Cichocki N."/>
            <person name="Veneault-Fourrey C."/>
            <person name="LaButti K."/>
            <person name="Lindquist E.A."/>
            <person name="Lipzen A."/>
            <person name="Lundell T."/>
            <person name="Morin E."/>
            <person name="Murat C."/>
            <person name="Sun H."/>
            <person name="Tunlid A."/>
            <person name="Henrissat B."/>
            <person name="Grigoriev I.V."/>
            <person name="Hibbett D.S."/>
            <person name="Martin F."/>
            <person name="Nordberg H.P."/>
            <person name="Cantor M.N."/>
            <person name="Hua S.X."/>
        </authorList>
    </citation>
    <scope>NUCLEOTIDE SEQUENCE [LARGE SCALE GENOMIC DNA]</scope>
    <source>
        <strain evidence="1 2">ATCC 200175</strain>
    </source>
</reference>
<dbReference type="HOGENOM" id="CLU_1627616_0_0_1"/>
<evidence type="ECO:0000313" key="2">
    <source>
        <dbReference type="Proteomes" id="UP000053647"/>
    </source>
</evidence>
<proteinExistence type="predicted"/>
<dbReference type="AlphaFoldDB" id="A0A0C9SV08"/>
<dbReference type="Proteomes" id="UP000053647">
    <property type="component" value="Unassembled WGS sequence"/>
</dbReference>
<dbReference type="OrthoDB" id="436496at2759"/>
<protein>
    <submittedName>
        <fullName evidence="1">Uncharacterized protein</fullName>
    </submittedName>
</protein>
<accession>A0A0C9SV08</accession>
<gene>
    <name evidence="1" type="ORF">PAXINDRAFT_14127</name>
</gene>
<dbReference type="PANTHER" id="PTHR42815">
    <property type="entry name" value="FAD-BINDING, PUTATIVE (AFU_ORTHOLOGUE AFUA_6G07600)-RELATED"/>
    <property type="match status" value="1"/>
</dbReference>